<gene>
    <name evidence="2" type="ORF">E2F49_10355</name>
</gene>
<proteinExistence type="predicted"/>
<dbReference type="InterPro" id="IPR022123">
    <property type="entry name" value="DUF3658"/>
</dbReference>
<evidence type="ECO:0000313" key="3">
    <source>
        <dbReference type="Proteomes" id="UP000295543"/>
    </source>
</evidence>
<reference evidence="2 3" key="1">
    <citation type="submission" date="2019-03" db="EMBL/GenBank/DDBJ databases">
        <title>Luteimonas zhaokaii sp.nov., isolated from the rectal contents of Plateau pika in Yushu, Qinghai Province, China.</title>
        <authorList>
            <person name="Zhang G."/>
        </authorList>
    </citation>
    <scope>NUCLEOTIDE SEQUENCE [LARGE SCALE GENOMIC DNA]</scope>
    <source>
        <strain evidence="2 3">THG-MD21</strain>
    </source>
</reference>
<dbReference type="OrthoDB" id="5985500at2"/>
<name>A0A4R5U8D2_9GAMM</name>
<organism evidence="2 3">
    <name type="scientific">Luteimonas terrae</name>
    <dbReference type="NCBI Taxonomy" id="1530191"/>
    <lineage>
        <taxon>Bacteria</taxon>
        <taxon>Pseudomonadati</taxon>
        <taxon>Pseudomonadota</taxon>
        <taxon>Gammaproteobacteria</taxon>
        <taxon>Lysobacterales</taxon>
        <taxon>Lysobacteraceae</taxon>
        <taxon>Luteimonas</taxon>
    </lineage>
</organism>
<accession>A0A4R5U8D2</accession>
<comment type="caution">
    <text evidence="2">The sequence shown here is derived from an EMBL/GenBank/DDBJ whole genome shotgun (WGS) entry which is preliminary data.</text>
</comment>
<evidence type="ECO:0000259" key="1">
    <source>
        <dbReference type="Pfam" id="PF12395"/>
    </source>
</evidence>
<dbReference type="Pfam" id="PF12395">
    <property type="entry name" value="DUF3658"/>
    <property type="match status" value="1"/>
</dbReference>
<feature type="domain" description="DUF3658" evidence="1">
    <location>
        <begin position="31"/>
        <end position="97"/>
    </location>
</feature>
<dbReference type="Proteomes" id="UP000295543">
    <property type="component" value="Unassembled WGS sequence"/>
</dbReference>
<dbReference type="RefSeq" id="WP_133393812.1">
    <property type="nucleotide sequence ID" value="NZ_SMTG01000004.1"/>
</dbReference>
<evidence type="ECO:0000313" key="2">
    <source>
        <dbReference type="EMBL" id="TDK30741.1"/>
    </source>
</evidence>
<sequence length="104" mass="11049">MSGLDKAALAALLDGAQDDAREAIERLDAQDIGVIDGAILAALTRDWKKAGFITAGVMIAAPDAHEDLPEAVYTHRIHTLIEAGRIEGRGNADDLKTFEIRLAG</sequence>
<dbReference type="AlphaFoldDB" id="A0A4R5U8D2"/>
<dbReference type="EMBL" id="SMTG01000004">
    <property type="protein sequence ID" value="TDK30741.1"/>
    <property type="molecule type" value="Genomic_DNA"/>
</dbReference>
<keyword evidence="3" id="KW-1185">Reference proteome</keyword>
<protein>
    <recommendedName>
        <fullName evidence="1">DUF3658 domain-containing protein</fullName>
    </recommendedName>
</protein>